<name>A0ABR3L521_9TELE</name>
<dbReference type="EMBL" id="JAYMGO010000025">
    <property type="protein sequence ID" value="KAL1247136.1"/>
    <property type="molecule type" value="Genomic_DNA"/>
</dbReference>
<comment type="caution">
    <text evidence="1">The sequence shown here is derived from an EMBL/GenBank/DDBJ whole genome shotgun (WGS) entry which is preliminary data.</text>
</comment>
<evidence type="ECO:0000313" key="1">
    <source>
        <dbReference type="EMBL" id="KAL1247136.1"/>
    </source>
</evidence>
<dbReference type="Proteomes" id="UP001558613">
    <property type="component" value="Unassembled WGS sequence"/>
</dbReference>
<protein>
    <submittedName>
        <fullName evidence="1">Uncharacterized protein</fullName>
    </submittedName>
</protein>
<gene>
    <name evidence="1" type="ORF">QQF64_022512</name>
</gene>
<accession>A0ABR3L521</accession>
<proteinExistence type="predicted"/>
<sequence length="125" mass="13871">MWYPSVCLPQGQRCVTPVTSWRVLLRLLKRQTKKKSQGAVTDAHRQAAAKTRTISHPFLFSSSSSVVSCFYSLLFLQTHANASNTGSFNYYHTVTGGGTSHEAIISRNNGTELQDPKSARGHRMN</sequence>
<evidence type="ECO:0000313" key="2">
    <source>
        <dbReference type="Proteomes" id="UP001558613"/>
    </source>
</evidence>
<keyword evidence="2" id="KW-1185">Reference proteome</keyword>
<organism evidence="1 2">
    <name type="scientific">Cirrhinus molitorella</name>
    <name type="common">mud carp</name>
    <dbReference type="NCBI Taxonomy" id="172907"/>
    <lineage>
        <taxon>Eukaryota</taxon>
        <taxon>Metazoa</taxon>
        <taxon>Chordata</taxon>
        <taxon>Craniata</taxon>
        <taxon>Vertebrata</taxon>
        <taxon>Euteleostomi</taxon>
        <taxon>Actinopterygii</taxon>
        <taxon>Neopterygii</taxon>
        <taxon>Teleostei</taxon>
        <taxon>Ostariophysi</taxon>
        <taxon>Cypriniformes</taxon>
        <taxon>Cyprinidae</taxon>
        <taxon>Labeoninae</taxon>
        <taxon>Labeonini</taxon>
        <taxon>Cirrhinus</taxon>
    </lineage>
</organism>
<reference evidence="1 2" key="1">
    <citation type="submission" date="2023-09" db="EMBL/GenBank/DDBJ databases">
        <authorList>
            <person name="Wang M."/>
        </authorList>
    </citation>
    <scope>NUCLEOTIDE SEQUENCE [LARGE SCALE GENOMIC DNA]</scope>
    <source>
        <strain evidence="1">GT-2023</strain>
        <tissue evidence="1">Liver</tissue>
    </source>
</reference>